<evidence type="ECO:0000313" key="1">
    <source>
        <dbReference type="EMBL" id="KIO20841.1"/>
    </source>
</evidence>
<evidence type="ECO:0008006" key="3">
    <source>
        <dbReference type="Google" id="ProtNLM"/>
    </source>
</evidence>
<proteinExistence type="predicted"/>
<protein>
    <recommendedName>
        <fullName evidence="3">Reverse transcriptase domain-containing protein</fullName>
    </recommendedName>
</protein>
<feature type="non-terminal residue" evidence="1">
    <location>
        <position position="98"/>
    </location>
</feature>
<sequence length="98" mass="11280">MTFPPPTRREVYDAIFDPDAKKAPGPDGITFLVLRWAWWAAQEEFFLLISTCATCGYHPKIWRASIGVAIRKPRKPDYSQAGAWRVIWLKKCISKVLE</sequence>
<dbReference type="HOGENOM" id="CLU_118269_1_2_1"/>
<accession>A0A0C3Q8U9</accession>
<dbReference type="AlphaFoldDB" id="A0A0C3Q8U9"/>
<dbReference type="PANTHER" id="PTHR33481">
    <property type="entry name" value="REVERSE TRANSCRIPTASE"/>
    <property type="match status" value="1"/>
</dbReference>
<reference evidence="2" key="2">
    <citation type="submission" date="2015-01" db="EMBL/GenBank/DDBJ databases">
        <title>Evolutionary Origins and Diversification of the Mycorrhizal Mutualists.</title>
        <authorList>
            <consortium name="DOE Joint Genome Institute"/>
            <consortium name="Mycorrhizal Genomics Consortium"/>
            <person name="Kohler A."/>
            <person name="Kuo A."/>
            <person name="Nagy L.G."/>
            <person name="Floudas D."/>
            <person name="Copeland A."/>
            <person name="Barry K.W."/>
            <person name="Cichocki N."/>
            <person name="Veneault-Fourrey C."/>
            <person name="LaButti K."/>
            <person name="Lindquist E.A."/>
            <person name="Lipzen A."/>
            <person name="Lundell T."/>
            <person name="Morin E."/>
            <person name="Murat C."/>
            <person name="Riley R."/>
            <person name="Ohm R."/>
            <person name="Sun H."/>
            <person name="Tunlid A."/>
            <person name="Henrissat B."/>
            <person name="Grigoriev I.V."/>
            <person name="Hibbett D.S."/>
            <person name="Martin F."/>
        </authorList>
    </citation>
    <scope>NUCLEOTIDE SEQUENCE [LARGE SCALE GENOMIC DNA]</scope>
    <source>
        <strain evidence="2">MUT 4182</strain>
    </source>
</reference>
<name>A0A0C3Q8U9_9AGAM</name>
<evidence type="ECO:0000313" key="2">
    <source>
        <dbReference type="Proteomes" id="UP000054248"/>
    </source>
</evidence>
<reference evidence="1 2" key="1">
    <citation type="submission" date="2014-04" db="EMBL/GenBank/DDBJ databases">
        <authorList>
            <consortium name="DOE Joint Genome Institute"/>
            <person name="Kuo A."/>
            <person name="Girlanda M."/>
            <person name="Perotto S."/>
            <person name="Kohler A."/>
            <person name="Nagy L.G."/>
            <person name="Floudas D."/>
            <person name="Copeland A."/>
            <person name="Barry K.W."/>
            <person name="Cichocki N."/>
            <person name="Veneault-Fourrey C."/>
            <person name="LaButti K."/>
            <person name="Lindquist E.A."/>
            <person name="Lipzen A."/>
            <person name="Lundell T."/>
            <person name="Morin E."/>
            <person name="Murat C."/>
            <person name="Sun H."/>
            <person name="Tunlid A."/>
            <person name="Henrissat B."/>
            <person name="Grigoriev I.V."/>
            <person name="Hibbett D.S."/>
            <person name="Martin F."/>
            <person name="Nordberg H.P."/>
            <person name="Cantor M.N."/>
            <person name="Hua S.X."/>
        </authorList>
    </citation>
    <scope>NUCLEOTIDE SEQUENCE [LARGE SCALE GENOMIC DNA]</scope>
    <source>
        <strain evidence="1 2">MUT 4182</strain>
    </source>
</reference>
<dbReference type="Proteomes" id="UP000054248">
    <property type="component" value="Unassembled WGS sequence"/>
</dbReference>
<keyword evidence="2" id="KW-1185">Reference proteome</keyword>
<organism evidence="1 2">
    <name type="scientific">Tulasnella calospora MUT 4182</name>
    <dbReference type="NCBI Taxonomy" id="1051891"/>
    <lineage>
        <taxon>Eukaryota</taxon>
        <taxon>Fungi</taxon>
        <taxon>Dikarya</taxon>
        <taxon>Basidiomycota</taxon>
        <taxon>Agaricomycotina</taxon>
        <taxon>Agaricomycetes</taxon>
        <taxon>Cantharellales</taxon>
        <taxon>Tulasnellaceae</taxon>
        <taxon>Tulasnella</taxon>
    </lineage>
</organism>
<dbReference type="STRING" id="1051891.A0A0C3Q8U9"/>
<dbReference type="PANTHER" id="PTHR33481:SF1">
    <property type="entry name" value="ENDONUCLEASE_EXONUCLEASE_PHOSPHATASE DOMAIN-CONTAINING PROTEIN-RELATED"/>
    <property type="match status" value="1"/>
</dbReference>
<dbReference type="EMBL" id="KN823159">
    <property type="protein sequence ID" value="KIO20841.1"/>
    <property type="molecule type" value="Genomic_DNA"/>
</dbReference>
<dbReference type="OrthoDB" id="412006at2759"/>
<gene>
    <name evidence="1" type="ORF">M407DRAFT_81137</name>
</gene>